<dbReference type="EMBL" id="CACRUE010000024">
    <property type="protein sequence ID" value="VYT99810.1"/>
    <property type="molecule type" value="Genomic_DNA"/>
</dbReference>
<gene>
    <name evidence="2" type="ORF">IBLFYP30_01486</name>
</gene>
<feature type="transmembrane region" description="Helical" evidence="1">
    <location>
        <begin position="59"/>
        <end position="85"/>
    </location>
</feature>
<evidence type="ECO:0000256" key="1">
    <source>
        <dbReference type="SAM" id="Phobius"/>
    </source>
</evidence>
<name>A0A6N3BD64_9FIRM</name>
<protein>
    <recommendedName>
        <fullName evidence="3">ABC-transporter type IV</fullName>
    </recommendedName>
</protein>
<keyword evidence="1" id="KW-0472">Membrane</keyword>
<keyword evidence="1" id="KW-0812">Transmembrane</keyword>
<dbReference type="AlphaFoldDB" id="A0A6N3BD64"/>
<sequence>MLNLSILREYLVLFIIGGITYVLIEISYRGYSHISMFIVGGFCFILVSSLNEFPFKMPLVLQMLISCLLITGIELISGVIVNIFFHMNVWDYSLEKFNFLGQICLKASICWFFLSLPAIYMGNLIKSMFTN</sequence>
<evidence type="ECO:0008006" key="3">
    <source>
        <dbReference type="Google" id="ProtNLM"/>
    </source>
</evidence>
<evidence type="ECO:0000313" key="2">
    <source>
        <dbReference type="EMBL" id="VYT99810.1"/>
    </source>
</evidence>
<accession>A0A6N3BD64</accession>
<dbReference type="Pfam" id="PF06541">
    <property type="entry name" value="ABC_trans_CmpB"/>
    <property type="match status" value="1"/>
</dbReference>
<proteinExistence type="predicted"/>
<organism evidence="2">
    <name type="scientific">Intestinibacter bartlettii</name>
    <dbReference type="NCBI Taxonomy" id="261299"/>
    <lineage>
        <taxon>Bacteria</taxon>
        <taxon>Bacillati</taxon>
        <taxon>Bacillota</taxon>
        <taxon>Clostridia</taxon>
        <taxon>Peptostreptococcales</taxon>
        <taxon>Peptostreptococcaceae</taxon>
        <taxon>Intestinibacter</taxon>
    </lineage>
</organism>
<feature type="transmembrane region" description="Helical" evidence="1">
    <location>
        <begin position="30"/>
        <end position="47"/>
    </location>
</feature>
<feature type="transmembrane region" description="Helical" evidence="1">
    <location>
        <begin position="7"/>
        <end position="24"/>
    </location>
</feature>
<keyword evidence="1" id="KW-1133">Transmembrane helix</keyword>
<reference evidence="2" key="1">
    <citation type="submission" date="2019-11" db="EMBL/GenBank/DDBJ databases">
        <authorList>
            <person name="Feng L."/>
        </authorList>
    </citation>
    <scope>NUCLEOTIDE SEQUENCE</scope>
    <source>
        <strain evidence="2">IbartlettiiLFYP30</strain>
    </source>
</reference>
<feature type="transmembrane region" description="Helical" evidence="1">
    <location>
        <begin position="97"/>
        <end position="120"/>
    </location>
</feature>
<dbReference type="InterPro" id="IPR010540">
    <property type="entry name" value="CmpB_TMEM229"/>
</dbReference>
<dbReference type="RefSeq" id="WP_156530789.1">
    <property type="nucleotide sequence ID" value="NZ_CACRUE010000024.1"/>
</dbReference>